<keyword evidence="1" id="KW-0732">Signal</keyword>
<dbReference type="Proteomes" id="UP000664698">
    <property type="component" value="Unassembled WGS sequence"/>
</dbReference>
<accession>A0ABS3BRS1</accession>
<evidence type="ECO:0008006" key="4">
    <source>
        <dbReference type="Google" id="ProtNLM"/>
    </source>
</evidence>
<protein>
    <recommendedName>
        <fullName evidence="4">Outer membrane protein beta-barrel domain-containing protein</fullName>
    </recommendedName>
</protein>
<gene>
    <name evidence="2" type="ORF">J0A67_14100</name>
</gene>
<evidence type="ECO:0000313" key="2">
    <source>
        <dbReference type="EMBL" id="MBN7802002.1"/>
    </source>
</evidence>
<feature type="signal peptide" evidence="1">
    <location>
        <begin position="1"/>
        <end position="19"/>
    </location>
</feature>
<sequence length="219" mass="24787">MKKIALVCLLFLAGNLAFAQTAPSTSPWYVVSASETILSWGSVEATGLETKNIARFTPFINIGLLLHRDFNEKTGFYTGLASRNVGIITDLNDSIRMKQRVYTLGIPIAFKFGDMKGNLLAAGIDNEFAINYKQKKYVNDEKSKTNIWFSDRTNIYLPSVFAEFKSKKGSYFRFKYYLTDFLKTDNQSVNEPGVVYTPTQSTMMYISVGHMIKTRDLVK</sequence>
<proteinExistence type="predicted"/>
<dbReference type="RefSeq" id="WP_206570004.1">
    <property type="nucleotide sequence ID" value="NZ_JAFKCW010000003.1"/>
</dbReference>
<evidence type="ECO:0000313" key="3">
    <source>
        <dbReference type="Proteomes" id="UP000664698"/>
    </source>
</evidence>
<evidence type="ECO:0000256" key="1">
    <source>
        <dbReference type="SAM" id="SignalP"/>
    </source>
</evidence>
<comment type="caution">
    <text evidence="2">The sequence shown here is derived from an EMBL/GenBank/DDBJ whole genome shotgun (WGS) entry which is preliminary data.</text>
</comment>
<organism evidence="2 3">
    <name type="scientific">Algoriphagus aestuariicola</name>
    <dbReference type="NCBI Taxonomy" id="1852016"/>
    <lineage>
        <taxon>Bacteria</taxon>
        <taxon>Pseudomonadati</taxon>
        <taxon>Bacteroidota</taxon>
        <taxon>Cytophagia</taxon>
        <taxon>Cytophagales</taxon>
        <taxon>Cyclobacteriaceae</taxon>
        <taxon>Algoriphagus</taxon>
    </lineage>
</organism>
<reference evidence="2 3" key="1">
    <citation type="submission" date="2021-03" db="EMBL/GenBank/DDBJ databases">
        <title>novel species isolated from a fishpond in China.</title>
        <authorList>
            <person name="Lu H."/>
            <person name="Cai Z."/>
        </authorList>
    </citation>
    <scope>NUCLEOTIDE SEQUENCE [LARGE SCALE GENOMIC DNA]</scope>
    <source>
        <strain evidence="2 3">JCM 31546</strain>
    </source>
</reference>
<feature type="chain" id="PRO_5045992043" description="Outer membrane protein beta-barrel domain-containing protein" evidence="1">
    <location>
        <begin position="20"/>
        <end position="219"/>
    </location>
</feature>
<dbReference type="EMBL" id="JAFKCW010000003">
    <property type="protein sequence ID" value="MBN7802002.1"/>
    <property type="molecule type" value="Genomic_DNA"/>
</dbReference>
<keyword evidence="3" id="KW-1185">Reference proteome</keyword>
<name>A0ABS3BRS1_9BACT</name>